<reference evidence="3 4" key="1">
    <citation type="submission" date="2019-12" db="EMBL/GenBank/DDBJ databases">
        <title>Paenibacillus sp. nov., an endophytic bacterium isolated from the stem of Dendrobium.</title>
        <authorList>
            <person name="Zhao R."/>
        </authorList>
    </citation>
    <scope>NUCLEOTIDE SEQUENCE [LARGE SCALE GENOMIC DNA]</scope>
    <source>
        <strain evidence="3 4">HJL G12</strain>
    </source>
</reference>
<keyword evidence="4" id="KW-1185">Reference proteome</keyword>
<proteinExistence type="predicted"/>
<evidence type="ECO:0000256" key="2">
    <source>
        <dbReference type="SAM" id="Phobius"/>
    </source>
</evidence>
<accession>A0A7X3IJB8</accession>
<dbReference type="AlphaFoldDB" id="A0A7X3IJB8"/>
<sequence>MTWLSGWLKEVIMVVLLATFVDLILPSRSMERYVKLVLSLLILLTLLSPLMKILTEAADVKLAGAFNKFNQQTSSASGKGGLQQIMDQAKQLKNQQQQQSMEWAAQEIAAQMKDQIRKQNGSNAAEVKVVLGMQEGNGIDGTAAQNPYIKGVTVVLRQEDAAASQNTEDGTDSSQDIHVEPVSPVQVQVNIDPTRNDAEDNRDSTSAKAPGTKEQDSGKSEEAEAIKKMLGNTWGIEPEMVIVQNGSNDSRKL</sequence>
<keyword evidence="2" id="KW-0472">Membrane</keyword>
<keyword evidence="2" id="KW-0812">Transmembrane</keyword>
<feature type="region of interest" description="Disordered" evidence="1">
    <location>
        <begin position="161"/>
        <end position="253"/>
    </location>
</feature>
<evidence type="ECO:0000256" key="1">
    <source>
        <dbReference type="SAM" id="MobiDB-lite"/>
    </source>
</evidence>
<evidence type="ECO:0000313" key="3">
    <source>
        <dbReference type="EMBL" id="MWV45042.1"/>
    </source>
</evidence>
<name>A0A7X3IJB8_9BACL</name>
<gene>
    <name evidence="3" type="primary">spoIIIAF</name>
    <name evidence="3" type="ORF">GRF59_15570</name>
</gene>
<feature type="compositionally biased region" description="Polar residues" evidence="1">
    <location>
        <begin position="163"/>
        <end position="176"/>
    </location>
</feature>
<feature type="compositionally biased region" description="Polar residues" evidence="1">
    <location>
        <begin position="244"/>
        <end position="253"/>
    </location>
</feature>
<feature type="compositionally biased region" description="Basic and acidic residues" evidence="1">
    <location>
        <begin position="194"/>
        <end position="227"/>
    </location>
</feature>
<dbReference type="EMBL" id="WUBI01000002">
    <property type="protein sequence ID" value="MWV45042.1"/>
    <property type="molecule type" value="Genomic_DNA"/>
</dbReference>
<protein>
    <submittedName>
        <fullName evidence="3">Stage III sporulation protein AF</fullName>
    </submittedName>
</protein>
<keyword evidence="2" id="KW-1133">Transmembrane helix</keyword>
<evidence type="ECO:0000313" key="4">
    <source>
        <dbReference type="Proteomes" id="UP000460318"/>
    </source>
</evidence>
<dbReference type="Proteomes" id="UP000460318">
    <property type="component" value="Unassembled WGS sequence"/>
</dbReference>
<feature type="transmembrane region" description="Helical" evidence="2">
    <location>
        <begin position="33"/>
        <end position="51"/>
    </location>
</feature>
<feature type="transmembrane region" description="Helical" evidence="2">
    <location>
        <begin position="6"/>
        <end position="26"/>
    </location>
</feature>
<dbReference type="RefSeq" id="WP_160498642.1">
    <property type="nucleotide sequence ID" value="NZ_WUBI01000002.1"/>
</dbReference>
<dbReference type="NCBIfam" id="TIGR02896">
    <property type="entry name" value="spore_III_AF"/>
    <property type="match status" value="1"/>
</dbReference>
<dbReference type="InterPro" id="IPR014245">
    <property type="entry name" value="Spore_III_AF"/>
</dbReference>
<comment type="caution">
    <text evidence="3">The sequence shown here is derived from an EMBL/GenBank/DDBJ whole genome shotgun (WGS) entry which is preliminary data.</text>
</comment>
<dbReference type="Pfam" id="PF09581">
    <property type="entry name" value="Spore_III_AF"/>
    <property type="match status" value="1"/>
</dbReference>
<organism evidence="3 4">
    <name type="scientific">Paenibacillus dendrobii</name>
    <dbReference type="NCBI Taxonomy" id="2691084"/>
    <lineage>
        <taxon>Bacteria</taxon>
        <taxon>Bacillati</taxon>
        <taxon>Bacillota</taxon>
        <taxon>Bacilli</taxon>
        <taxon>Bacillales</taxon>
        <taxon>Paenibacillaceae</taxon>
        <taxon>Paenibacillus</taxon>
    </lineage>
</organism>